<evidence type="ECO:0000259" key="3">
    <source>
        <dbReference type="Pfam" id="PF22485"/>
    </source>
</evidence>
<feature type="compositionally biased region" description="Low complexity" evidence="1">
    <location>
        <begin position="8"/>
        <end position="19"/>
    </location>
</feature>
<evidence type="ECO:0000256" key="2">
    <source>
        <dbReference type="SAM" id="Phobius"/>
    </source>
</evidence>
<evidence type="ECO:0000313" key="5">
    <source>
        <dbReference type="Proteomes" id="UP001296104"/>
    </source>
</evidence>
<name>A0AAI8Z2S3_9PEZI</name>
<feature type="region of interest" description="Disordered" evidence="1">
    <location>
        <begin position="855"/>
        <end position="889"/>
    </location>
</feature>
<dbReference type="PANTHER" id="PTHR39461:SF1">
    <property type="entry name" value="LEA DOMAIN PROTEIN (AFU_ORTHOLOGUE AFUA_8G04920)"/>
    <property type="match status" value="1"/>
</dbReference>
<feature type="region of interest" description="Disordered" evidence="1">
    <location>
        <begin position="1427"/>
        <end position="1448"/>
    </location>
</feature>
<feature type="compositionally biased region" description="Acidic residues" evidence="1">
    <location>
        <begin position="181"/>
        <end position="195"/>
    </location>
</feature>
<feature type="compositionally biased region" description="Acidic residues" evidence="1">
    <location>
        <begin position="858"/>
        <end position="884"/>
    </location>
</feature>
<dbReference type="Pfam" id="PF12396">
    <property type="entry name" value="DUF3659"/>
    <property type="match status" value="19"/>
</dbReference>
<feature type="transmembrane region" description="Helical" evidence="2">
    <location>
        <begin position="1940"/>
        <end position="1962"/>
    </location>
</feature>
<evidence type="ECO:0000256" key="1">
    <source>
        <dbReference type="SAM" id="MobiDB-lite"/>
    </source>
</evidence>
<feature type="compositionally biased region" description="Acidic residues" evidence="1">
    <location>
        <begin position="102"/>
        <end position="111"/>
    </location>
</feature>
<keyword evidence="2" id="KW-0472">Membrane</keyword>
<feature type="region of interest" description="Disordered" evidence="1">
    <location>
        <begin position="1"/>
        <end position="314"/>
    </location>
</feature>
<feature type="domain" description="DUF6987" evidence="3">
    <location>
        <begin position="1794"/>
        <end position="1990"/>
    </location>
</feature>
<feature type="compositionally biased region" description="Low complexity" evidence="1">
    <location>
        <begin position="31"/>
        <end position="48"/>
    </location>
</feature>
<evidence type="ECO:0000313" key="4">
    <source>
        <dbReference type="EMBL" id="CAK4031346.1"/>
    </source>
</evidence>
<proteinExistence type="predicted"/>
<gene>
    <name evidence="4" type="ORF">LECACI_7A006504</name>
</gene>
<dbReference type="InterPro" id="IPR022124">
    <property type="entry name" value="DUF3659"/>
</dbReference>
<accession>A0AAI8Z2S3</accession>
<feature type="compositionally biased region" description="Acidic residues" evidence="1">
    <location>
        <begin position="73"/>
        <end position="87"/>
    </location>
</feature>
<keyword evidence="2" id="KW-1133">Transmembrane helix</keyword>
<keyword evidence="2" id="KW-0812">Transmembrane</keyword>
<dbReference type="InterPro" id="IPR054256">
    <property type="entry name" value="DUF6987"/>
</dbReference>
<keyword evidence="5" id="KW-1185">Reference proteome</keyword>
<dbReference type="Pfam" id="PF22485">
    <property type="entry name" value="DUF6987"/>
    <property type="match status" value="1"/>
</dbReference>
<feature type="compositionally biased region" description="Basic and acidic residues" evidence="1">
    <location>
        <begin position="291"/>
        <end position="307"/>
    </location>
</feature>
<organism evidence="4 5">
    <name type="scientific">Lecanosticta acicola</name>
    <dbReference type="NCBI Taxonomy" id="111012"/>
    <lineage>
        <taxon>Eukaryota</taxon>
        <taxon>Fungi</taxon>
        <taxon>Dikarya</taxon>
        <taxon>Ascomycota</taxon>
        <taxon>Pezizomycotina</taxon>
        <taxon>Dothideomycetes</taxon>
        <taxon>Dothideomycetidae</taxon>
        <taxon>Mycosphaerellales</taxon>
        <taxon>Mycosphaerellaceae</taxon>
        <taxon>Lecanosticta</taxon>
    </lineage>
</organism>
<dbReference type="Proteomes" id="UP001296104">
    <property type="component" value="Unassembled WGS sequence"/>
</dbReference>
<feature type="compositionally biased region" description="Basic and acidic residues" evidence="1">
    <location>
        <begin position="223"/>
        <end position="240"/>
    </location>
</feature>
<feature type="compositionally biased region" description="Acidic residues" evidence="1">
    <location>
        <begin position="157"/>
        <end position="168"/>
    </location>
</feature>
<reference evidence="4" key="1">
    <citation type="submission" date="2023-11" db="EMBL/GenBank/DDBJ databases">
        <authorList>
            <person name="Alioto T."/>
            <person name="Alioto T."/>
            <person name="Gomez Garrido J."/>
        </authorList>
    </citation>
    <scope>NUCLEOTIDE SEQUENCE</scope>
</reference>
<feature type="region of interest" description="Disordered" evidence="1">
    <location>
        <begin position="702"/>
        <end position="723"/>
    </location>
</feature>
<feature type="region of interest" description="Disordered" evidence="1">
    <location>
        <begin position="2036"/>
        <end position="2058"/>
    </location>
</feature>
<feature type="compositionally biased region" description="Low complexity" evidence="1">
    <location>
        <begin position="199"/>
        <end position="213"/>
    </location>
</feature>
<protein>
    <submittedName>
        <fullName evidence="4">LEA domain containing</fullName>
    </submittedName>
</protein>
<dbReference type="PANTHER" id="PTHR39461">
    <property type="entry name" value="LEA DOMAIN PROTEIN (AFU_ORTHOLOGUE AFUA_8G04920)"/>
    <property type="match status" value="1"/>
</dbReference>
<dbReference type="EMBL" id="CAVMBE010000047">
    <property type="protein sequence ID" value="CAK4031346.1"/>
    <property type="molecule type" value="Genomic_DNA"/>
</dbReference>
<comment type="caution">
    <text evidence="4">The sequence shown here is derived from an EMBL/GenBank/DDBJ whole genome shotgun (WGS) entry which is preliminary data.</text>
</comment>
<sequence length="2058" mass="217677">MAPSPAAGKQTGTPKTPTKISRNQGKTPQKPGSAASASRPAPSTPKASQASKPATGSPKVPSRPSVGQKAQEAGDEAQDQSESAADDAQDKAQQAQSSVEMKDDDDDDGDEGPMSKVSQTGQEAQEGLGQAAPEPIDDDEDDTVGGATQEAKQTAEEAGDEAEDVADDATEKAGETAQSTDDNDEDQEEGNEEEGALGGAKQAAGEAADTAGKATEDPEGAADDAKKGAEETAEDAKETAEEGVDEAQKVAGDAGDQTAQATEGTEGTEEATDGVKDQTAEATGDAEEAADGVKHEAEEQTGQEHPEIQVPEGLPVDLSVLKGLEVQEDGLVTDKEGNPIGKLAEGDAEDLAGYPIGDDGEIIDDDGDLVGRVELLPDEVKRQLEEAQQQGEELPEGAEEFLSQYEGQAEGAVDGVEDEVDEYGNLPPLSILEGLTCQIDGIIYDADGNTVGRVVDGDPQELQNAVLNDQGEFVDDDGNVVGYAEVHDDAEELVEQGIYEPRQAQQQAEDAVEGAEDEVDGVADDAEEAADGVPEEIEDQLPGIEALEGKELNEAGDILDEEGNVLGNVEDEDLKQKIADGEIDPNTLKIDEEGNVLDEDGNVLGKTELAEGAAEKLQAAQQTVLDFRILNGKRVNKKGKILDDDGEEIGELADGELSQCAGAHCNDKGEVLNKQGEIVGHVRVVPGEAAENATKELLEELGEAEQEAEEEAEEEAEPLMEEPDLSILEGLKVNKKGQVLNEDGEPIGELTAGELSQCAGKKLNAIGEVLDKDGNVIGHVRTLPQEVEQKTTTPELSILDGLKVNKKGQVLNEDGEPIGELTSGDLSQCAGKKINSKGEIIDADGNVLGTVRTLPVEGGEEEEEAQEEEAAEGEGEEEEGEGEPELPPLSILEGLTVNKSGKLLDDEGNVVGELTEGDAKKLSKAGTTCDAEGQFWDNKGHVIGRAVTLPQEPAEEEAPFAGLEGLHVVEDGWVQDENGNTVGYLTEGEAAKLLGREVDEDGDVIDKKGSVVGHAERYVPEEEEQAEEEPADLSFLQGKTVTKAGLVIGDEGIPVARLVEGNAKDLTGRELDAEGQFWNDKGQVVGRIELIPEEEREAKPEGPFAGLDDLRVIEGGKIADEDGNVVGEITEGNPKRLVGLSVDEDGDIVDKYGNVKGHAEPLPEEEPMDYTILEGLTLNKSGFVVDENGIPFGKLVEGNATELAGRKTDESGYIYNDTGKIVGRCEPLPEEERVAKSEGPFAGLDGLHVIDAGKVADENDNVVGQIVEGDAKKLLGMHVDEDGDIVDKFGNVKGHAEPLPEEEAIDYTILDGLTLNKQGFVVDANGIPFGRMVEGNPNELAGRQCDEQGFIYNDRGKPVGKCEPIPEEERVAKPEGPFAGLEGLHVVKEGKVEDENGNVVGEITEGHAKRLVGMKVDDDGDIIDKFGNTKGHAEPLPEEEEVDNSPLDGKYLNKQGYVVDEKGIPFGRLVEGSASELAGRKCDENGYIYGDTGKVVGRCEILPENERVARPEGPFAGLEGLRVVKDGFIEDEDGNRVGQLVDGDSKRLVGLAVDEDGDIIDKYGNVKGHAEPWEEEEVPEVDLSQLMGTTINKAGYAVDGSGKIIGQVAEGDPNIMIGKKVDGQGQIWDDAGNVIGRCELAQGVGGPEGPFAGFDGLQINKDGTVTTAAGDIVGRVIEGDIKKLLGHTVDEDGDINDKNGNTIGKAERWEPEEKERRVNPMSGKRVNREGEVRDENGDLMGKLTMGDLGHCVGQEIDDAGNVVDVEGNKIGEVTLIENIDEDEYEGPTEEELEEARKREEEREVAEKMGAIASQTLERMQPICKQIKDYMDKADATPKDELDEEELVNNVKPLIEEGGRILQECNGSLRGLDPDGRIAAQAKGRAGTGEATPEEFRLAETLKELTTTVVTTIDDAKKKLNNMPHAKKKLNPLWGLMTQPLFQILAAVGLLLSGVLGLVGQLLNGLGLGGLVNGLLGGLGINKLLASFGLTDDDDKKKKKKGAGGSKLSSLPIVGGFLGGNGGSTAGIPFMSGKKKDVGGVADGAQESKDAIASATTGK</sequence>